<evidence type="ECO:0000256" key="1">
    <source>
        <dbReference type="SAM" id="SignalP"/>
    </source>
</evidence>
<evidence type="ECO:0000313" key="2">
    <source>
        <dbReference type="EMBL" id="KAG1908678.1"/>
    </source>
</evidence>
<keyword evidence="3" id="KW-1185">Reference proteome</keyword>
<dbReference type="GeneID" id="64672595"/>
<reference evidence="2" key="1">
    <citation type="journal article" date="2020" name="New Phytol.">
        <title>Comparative genomics reveals dynamic genome evolution in host specialist ectomycorrhizal fungi.</title>
        <authorList>
            <person name="Lofgren L.A."/>
            <person name="Nguyen N.H."/>
            <person name="Vilgalys R."/>
            <person name="Ruytinx J."/>
            <person name="Liao H.L."/>
            <person name="Branco S."/>
            <person name="Kuo A."/>
            <person name="LaButti K."/>
            <person name="Lipzen A."/>
            <person name="Andreopoulos W."/>
            <person name="Pangilinan J."/>
            <person name="Riley R."/>
            <person name="Hundley H."/>
            <person name="Na H."/>
            <person name="Barry K."/>
            <person name="Grigoriev I.V."/>
            <person name="Stajich J.E."/>
            <person name="Kennedy P.G."/>
        </authorList>
    </citation>
    <scope>NUCLEOTIDE SEQUENCE</scope>
    <source>
        <strain evidence="2">FC203</strain>
    </source>
</reference>
<proteinExistence type="predicted"/>
<evidence type="ECO:0000313" key="3">
    <source>
        <dbReference type="Proteomes" id="UP001195769"/>
    </source>
</evidence>
<dbReference type="EMBL" id="JABBWK010000001">
    <property type="protein sequence ID" value="KAG1908678.1"/>
    <property type="molecule type" value="Genomic_DNA"/>
</dbReference>
<name>A0AAD4EM13_9AGAM</name>
<keyword evidence="1" id="KW-0732">Signal</keyword>
<organism evidence="2 3">
    <name type="scientific">Suillus fuscotomentosus</name>
    <dbReference type="NCBI Taxonomy" id="1912939"/>
    <lineage>
        <taxon>Eukaryota</taxon>
        <taxon>Fungi</taxon>
        <taxon>Dikarya</taxon>
        <taxon>Basidiomycota</taxon>
        <taxon>Agaricomycotina</taxon>
        <taxon>Agaricomycetes</taxon>
        <taxon>Agaricomycetidae</taxon>
        <taxon>Boletales</taxon>
        <taxon>Suillineae</taxon>
        <taxon>Suillaceae</taxon>
        <taxon>Suillus</taxon>
    </lineage>
</organism>
<sequence>MLFVNIFWFARVLPTLLLLVHDIWTGSDLNPASYNYHIPDPELVRTEPVGTWCTYHFDLRCTGFYTYHRA</sequence>
<gene>
    <name evidence="2" type="ORF">F5891DRAFT_994393</name>
</gene>
<accession>A0AAD4EM13</accession>
<evidence type="ECO:0008006" key="4">
    <source>
        <dbReference type="Google" id="ProtNLM"/>
    </source>
</evidence>
<feature type="chain" id="PRO_5041899974" description="Secreted protein" evidence="1">
    <location>
        <begin position="26"/>
        <end position="70"/>
    </location>
</feature>
<dbReference type="AlphaFoldDB" id="A0AAD4EM13"/>
<dbReference type="Proteomes" id="UP001195769">
    <property type="component" value="Unassembled WGS sequence"/>
</dbReference>
<comment type="caution">
    <text evidence="2">The sequence shown here is derived from an EMBL/GenBank/DDBJ whole genome shotgun (WGS) entry which is preliminary data.</text>
</comment>
<feature type="signal peptide" evidence="1">
    <location>
        <begin position="1"/>
        <end position="25"/>
    </location>
</feature>
<dbReference type="RefSeq" id="XP_041234253.1">
    <property type="nucleotide sequence ID" value="XM_041378297.1"/>
</dbReference>
<protein>
    <recommendedName>
        <fullName evidence="4">Secreted protein</fullName>
    </recommendedName>
</protein>